<feature type="transmembrane region" description="Helical" evidence="6">
    <location>
        <begin position="27"/>
        <end position="50"/>
    </location>
</feature>
<feature type="transmembrane region" description="Helical" evidence="6">
    <location>
        <begin position="403"/>
        <end position="421"/>
    </location>
</feature>
<feature type="transmembrane region" description="Helical" evidence="6">
    <location>
        <begin position="327"/>
        <end position="350"/>
    </location>
</feature>
<keyword evidence="4 6" id="KW-1133">Transmembrane helix</keyword>
<dbReference type="InterPro" id="IPR036259">
    <property type="entry name" value="MFS_trans_sf"/>
</dbReference>
<dbReference type="SUPFAM" id="SSF103473">
    <property type="entry name" value="MFS general substrate transporter"/>
    <property type="match status" value="1"/>
</dbReference>
<feature type="transmembrane region" description="Helical" evidence="6">
    <location>
        <begin position="96"/>
        <end position="120"/>
    </location>
</feature>
<dbReference type="Proteomes" id="UP001396334">
    <property type="component" value="Unassembled WGS sequence"/>
</dbReference>
<evidence type="ECO:0000256" key="1">
    <source>
        <dbReference type="ARBA" id="ARBA00004141"/>
    </source>
</evidence>
<organism evidence="7 8">
    <name type="scientific">Hibiscus sabdariffa</name>
    <name type="common">roselle</name>
    <dbReference type="NCBI Taxonomy" id="183260"/>
    <lineage>
        <taxon>Eukaryota</taxon>
        <taxon>Viridiplantae</taxon>
        <taxon>Streptophyta</taxon>
        <taxon>Embryophyta</taxon>
        <taxon>Tracheophyta</taxon>
        <taxon>Spermatophyta</taxon>
        <taxon>Magnoliopsida</taxon>
        <taxon>eudicotyledons</taxon>
        <taxon>Gunneridae</taxon>
        <taxon>Pentapetalae</taxon>
        <taxon>rosids</taxon>
        <taxon>malvids</taxon>
        <taxon>Malvales</taxon>
        <taxon>Malvaceae</taxon>
        <taxon>Malvoideae</taxon>
        <taxon>Hibiscus</taxon>
    </lineage>
</organism>
<keyword evidence="8" id="KW-1185">Reference proteome</keyword>
<dbReference type="InterPro" id="IPR018456">
    <property type="entry name" value="PTR2_symporter_CS"/>
</dbReference>
<sequence>MAETTKSMPLPADAEAKMSSSMSKKGGFVTLFFITGTLSGVMLSGFGWLANLIVYLVEEFNVESINATQISNVVHGCINLIPILGAIIADSFLGIFPVVAISSFISTLGMVLLTLTAKLSSLRPPPCDTGSSLCRTPSKLQYAVLCLSITMASAGMGGSRYTLATMGANQLNKPKDKETFFNWFFFVVFASCIISSTAVVYVEESISWALGYAVCFAANFVALSVFLSGHQFYRRDEPQGSPFTGLLRVLVAAVRKRKVVLTSRNEDYYHEEKVLPATPKQSFRFLNRAAMKTEGDIASDGSIARPWKLCSIQQVEDLKTLIRLLPIWSTGIFLTTPLAIQSSITVIQALSMDRHLGSRFKIPAGSIIVVVLVSSSIFVALFDRFLFPAWQKLTGRPLTLLQRIGIGHVINILSMTISAMVESKRLKTVHDNNLEAHPGAIVPMQVWWLFPQLVVVGIADALHFPGQAALYYQEFPVSLRSTATAMVSLVVGIAFYVSTGSLTVVWYWMVSEPDRLSGYASMMGSTALVLVESFSWSLGFSTGFVINFISLSIFLAGYRFYQGRARLRICFVVVVTAVRRRKWRQSSSRQSMITILRRLCMPGGYFLGSLWLAWARRLTSLSGTSFIVLPRIPILDEKHGNSHDFRSHRRCFLCQYSSD</sequence>
<gene>
    <name evidence="7" type="ORF">V6N11_029783</name>
</gene>
<accession>A0ABR2PJ24</accession>
<evidence type="ECO:0000256" key="5">
    <source>
        <dbReference type="ARBA" id="ARBA00023136"/>
    </source>
</evidence>
<evidence type="ECO:0000313" key="8">
    <source>
        <dbReference type="Proteomes" id="UP001396334"/>
    </source>
</evidence>
<dbReference type="EMBL" id="JBBPBN010000057">
    <property type="protein sequence ID" value="KAK8988392.1"/>
    <property type="molecule type" value="Genomic_DNA"/>
</dbReference>
<keyword evidence="5 6" id="KW-0472">Membrane</keyword>
<reference evidence="7 8" key="1">
    <citation type="journal article" date="2024" name="G3 (Bethesda)">
        <title>Genome assembly of Hibiscus sabdariffa L. provides insights into metabolisms of medicinal natural products.</title>
        <authorList>
            <person name="Kim T."/>
        </authorList>
    </citation>
    <scope>NUCLEOTIDE SEQUENCE [LARGE SCALE GENOMIC DNA]</scope>
    <source>
        <strain evidence="7">TK-2024</strain>
        <tissue evidence="7">Old leaves</tissue>
    </source>
</reference>
<dbReference type="PROSITE" id="PS01022">
    <property type="entry name" value="PTR2_1"/>
    <property type="match status" value="1"/>
</dbReference>
<comment type="subcellular location">
    <subcellularLocation>
        <location evidence="1">Membrane</location>
        <topology evidence="1">Multi-pass membrane protein</topology>
    </subcellularLocation>
</comment>
<evidence type="ECO:0000256" key="2">
    <source>
        <dbReference type="ARBA" id="ARBA00005982"/>
    </source>
</evidence>
<feature type="transmembrane region" description="Helical" evidence="6">
    <location>
        <begin position="180"/>
        <end position="202"/>
    </location>
</feature>
<feature type="transmembrane region" description="Helical" evidence="6">
    <location>
        <begin position="208"/>
        <end position="227"/>
    </location>
</feature>
<feature type="transmembrane region" description="Helical" evidence="6">
    <location>
        <begin position="483"/>
        <end position="509"/>
    </location>
</feature>
<feature type="transmembrane region" description="Helical" evidence="6">
    <location>
        <begin position="534"/>
        <end position="558"/>
    </location>
</feature>
<feature type="transmembrane region" description="Helical" evidence="6">
    <location>
        <begin position="70"/>
        <end position="89"/>
    </location>
</feature>
<dbReference type="Pfam" id="PF00854">
    <property type="entry name" value="PTR2"/>
    <property type="match status" value="1"/>
</dbReference>
<feature type="transmembrane region" description="Helical" evidence="6">
    <location>
        <begin position="441"/>
        <end position="462"/>
    </location>
</feature>
<dbReference type="Gene3D" id="1.20.1250.20">
    <property type="entry name" value="MFS general substrate transporter like domains"/>
    <property type="match status" value="1"/>
</dbReference>
<evidence type="ECO:0000256" key="3">
    <source>
        <dbReference type="ARBA" id="ARBA00022692"/>
    </source>
</evidence>
<proteinExistence type="inferred from homology"/>
<dbReference type="InterPro" id="IPR000109">
    <property type="entry name" value="POT_fam"/>
</dbReference>
<keyword evidence="3 6" id="KW-0812">Transmembrane</keyword>
<feature type="transmembrane region" description="Helical" evidence="6">
    <location>
        <begin position="140"/>
        <end position="159"/>
    </location>
</feature>
<protein>
    <submittedName>
        <fullName evidence="7">Uncharacterized protein</fullName>
    </submittedName>
</protein>
<evidence type="ECO:0000313" key="7">
    <source>
        <dbReference type="EMBL" id="KAK8988392.1"/>
    </source>
</evidence>
<name>A0ABR2PJ24_9ROSI</name>
<comment type="similarity">
    <text evidence="2">Belongs to the major facilitator superfamily. Proton-dependent oligopeptide transporter (POT/PTR) (TC 2.A.17) family.</text>
</comment>
<evidence type="ECO:0000256" key="4">
    <source>
        <dbReference type="ARBA" id="ARBA00022989"/>
    </source>
</evidence>
<dbReference type="PANTHER" id="PTHR11654">
    <property type="entry name" value="OLIGOPEPTIDE TRANSPORTER-RELATED"/>
    <property type="match status" value="1"/>
</dbReference>
<comment type="caution">
    <text evidence="7">The sequence shown here is derived from an EMBL/GenBank/DDBJ whole genome shotgun (WGS) entry which is preliminary data.</text>
</comment>
<evidence type="ECO:0000256" key="6">
    <source>
        <dbReference type="SAM" id="Phobius"/>
    </source>
</evidence>
<feature type="transmembrane region" description="Helical" evidence="6">
    <location>
        <begin position="362"/>
        <end position="382"/>
    </location>
</feature>